<feature type="transmembrane region" description="Helical" evidence="1">
    <location>
        <begin position="187"/>
        <end position="209"/>
    </location>
</feature>
<feature type="signal peptide" evidence="2">
    <location>
        <begin position="1"/>
        <end position="29"/>
    </location>
</feature>
<organism evidence="3 4">
    <name type="scientific">Phakopsora pachyrhizi</name>
    <name type="common">Asian soybean rust disease fungus</name>
    <dbReference type="NCBI Taxonomy" id="170000"/>
    <lineage>
        <taxon>Eukaryota</taxon>
        <taxon>Fungi</taxon>
        <taxon>Dikarya</taxon>
        <taxon>Basidiomycota</taxon>
        <taxon>Pucciniomycotina</taxon>
        <taxon>Pucciniomycetes</taxon>
        <taxon>Pucciniales</taxon>
        <taxon>Phakopsoraceae</taxon>
        <taxon>Phakopsora</taxon>
    </lineage>
</organism>
<keyword evidence="1" id="KW-1133">Transmembrane helix</keyword>
<dbReference type="GO" id="GO:0005886">
    <property type="term" value="C:plasma membrane"/>
    <property type="evidence" value="ECO:0007669"/>
    <property type="project" value="TreeGrafter"/>
</dbReference>
<comment type="caution">
    <text evidence="3">The sequence shown here is derived from an EMBL/GenBank/DDBJ whole genome shotgun (WGS) entry which is preliminary data.</text>
</comment>
<reference evidence="3" key="1">
    <citation type="submission" date="2022-06" db="EMBL/GenBank/DDBJ databases">
        <authorList>
            <consortium name="SYNGENTA / RWTH Aachen University"/>
        </authorList>
    </citation>
    <scope>NUCLEOTIDE SEQUENCE</scope>
</reference>
<evidence type="ECO:0000313" key="3">
    <source>
        <dbReference type="EMBL" id="CAH7665853.1"/>
    </source>
</evidence>
<dbReference type="InterPro" id="IPR051380">
    <property type="entry name" value="pH-response_reg_palI/RIM9"/>
</dbReference>
<feature type="chain" id="PRO_5043751266" description="Pali-domain-containing protein" evidence="2">
    <location>
        <begin position="30"/>
        <end position="229"/>
    </location>
</feature>
<accession>A0AAV0AF47</accession>
<dbReference type="EMBL" id="CALTRL010000009">
    <property type="protein sequence ID" value="CAH7665853.1"/>
    <property type="molecule type" value="Genomic_DNA"/>
</dbReference>
<evidence type="ECO:0000256" key="2">
    <source>
        <dbReference type="SAM" id="SignalP"/>
    </source>
</evidence>
<feature type="transmembrane region" description="Helical" evidence="1">
    <location>
        <begin position="116"/>
        <end position="134"/>
    </location>
</feature>
<dbReference type="GO" id="GO:0032153">
    <property type="term" value="C:cell division site"/>
    <property type="evidence" value="ECO:0007669"/>
    <property type="project" value="TreeGrafter"/>
</dbReference>
<proteinExistence type="predicted"/>
<evidence type="ECO:0008006" key="5">
    <source>
        <dbReference type="Google" id="ProtNLM"/>
    </source>
</evidence>
<protein>
    <recommendedName>
        <fullName evidence="5">Pali-domain-containing protein</fullName>
    </recommendedName>
</protein>
<dbReference type="Proteomes" id="UP001153365">
    <property type="component" value="Unassembled WGS sequence"/>
</dbReference>
<evidence type="ECO:0000256" key="1">
    <source>
        <dbReference type="SAM" id="Phobius"/>
    </source>
</evidence>
<dbReference type="PANTHER" id="PTHR28013">
    <property type="entry name" value="PROTEIN DCV1-RELATED"/>
    <property type="match status" value="1"/>
</dbReference>
<name>A0AAV0AF47_PHAPC</name>
<dbReference type="PANTHER" id="PTHR28013:SF4">
    <property type="entry name" value="MARVEL DOMAIN-CONTAINING PROTEIN"/>
    <property type="match status" value="1"/>
</dbReference>
<dbReference type="GO" id="GO:0035838">
    <property type="term" value="C:growing cell tip"/>
    <property type="evidence" value="ECO:0007669"/>
    <property type="project" value="TreeGrafter"/>
</dbReference>
<feature type="transmembrane region" description="Helical" evidence="1">
    <location>
        <begin position="141"/>
        <end position="163"/>
    </location>
</feature>
<gene>
    <name evidence="3" type="ORF">PPACK8108_LOCUS146</name>
</gene>
<keyword evidence="1" id="KW-0472">Membrane</keyword>
<evidence type="ECO:0000313" key="4">
    <source>
        <dbReference type="Proteomes" id="UP001153365"/>
    </source>
</evidence>
<keyword evidence="1" id="KW-0812">Transmembrane</keyword>
<keyword evidence="2" id="KW-0732">Signal</keyword>
<sequence>MNSAATVSAGLSFIFLLIGTILMIASSCASPTSEEIYFLKTQLSPVFARGIAEYLPRSVFLQNRLEIKLGILGYCINNQCTDYHLGYRLPAFLFGGPFGIDILEGETTSQLAINPLFTAFSCLSVLVFIVLTFFRQRAIVLIFLILNSALGLITLIIDLNIFVRAHSLIRTSEPGYLRLVIVNYGSALWMMIAAFCLILISTLIFCVTLKGGSSSISIKRKSNPTHDIS</sequence>
<keyword evidence="4" id="KW-1185">Reference proteome</keyword>
<dbReference type="AlphaFoldDB" id="A0AAV0AF47"/>